<sequence>MEERTAQGHSFNDISMGIQAVQNIQQEHPVLGDLVQKVRLPDEDLKFSEKLCLDVKCNFIDWLLFRLLIQELQHSLELAAFILFDKHKPRCRMCPHLQISYSQVQLDQIPSFDQLTPKSSYAKKRPKYANTTAGLTRIQNAVSGFFECNERYTVKNTNINVVDGSCIEKFLKNCKESVELLLRGCFTGVYENVAAILRPFDITLGESEKIDFLHKFLTTHESSQRRKWYSSILIGDFDTPSLCLGDPKDVLIRKKQFLRCGDIDARADIVRDKLFTVMVNYVKMITSQIYTQSRSYHEEHLINVSPIPDISGIVESIMSGPNNHVPITPSTSGTSDMDERSPPASFPNLLYNNGDCNTQDEEEVEEGKSLPQSGENEQIQNVQNRLRNAREQLRQQRQRRQGQARLAGDMLDFDALVDMIGQGIPETTLIYILERGLGINVKHEWSKFKNGAIDKKGRGKSTTRT</sequence>
<dbReference type="VEuPathDB" id="FungiDB:TRICI_006646"/>
<protein>
    <submittedName>
        <fullName evidence="2">Uncharacterized protein</fullName>
    </submittedName>
</protein>
<gene>
    <name evidence="2" type="ORF">TRICI_006646</name>
</gene>
<keyword evidence="3" id="KW-1185">Reference proteome</keyword>
<evidence type="ECO:0000256" key="1">
    <source>
        <dbReference type="SAM" id="MobiDB-lite"/>
    </source>
</evidence>
<name>A0A642UEY6_9ASCO</name>
<feature type="region of interest" description="Disordered" evidence="1">
    <location>
        <begin position="321"/>
        <end position="378"/>
    </location>
</feature>
<dbReference type="AlphaFoldDB" id="A0A642UEY6"/>
<comment type="caution">
    <text evidence="2">The sequence shown here is derived from an EMBL/GenBank/DDBJ whole genome shotgun (WGS) entry which is preliminary data.</text>
</comment>
<dbReference type="Proteomes" id="UP000761534">
    <property type="component" value="Unassembled WGS sequence"/>
</dbReference>
<organism evidence="2 3">
    <name type="scientific">Trichomonascus ciferrii</name>
    <dbReference type="NCBI Taxonomy" id="44093"/>
    <lineage>
        <taxon>Eukaryota</taxon>
        <taxon>Fungi</taxon>
        <taxon>Dikarya</taxon>
        <taxon>Ascomycota</taxon>
        <taxon>Saccharomycotina</taxon>
        <taxon>Dipodascomycetes</taxon>
        <taxon>Dipodascales</taxon>
        <taxon>Trichomonascaceae</taxon>
        <taxon>Trichomonascus</taxon>
        <taxon>Trichomonascus ciferrii complex</taxon>
    </lineage>
</organism>
<evidence type="ECO:0000313" key="3">
    <source>
        <dbReference type="Proteomes" id="UP000761534"/>
    </source>
</evidence>
<accession>A0A642UEY6</accession>
<evidence type="ECO:0000313" key="2">
    <source>
        <dbReference type="EMBL" id="KAA8897826.1"/>
    </source>
</evidence>
<proteinExistence type="predicted"/>
<reference evidence="2" key="1">
    <citation type="journal article" date="2019" name="G3 (Bethesda)">
        <title>Genome Assemblies of Two Rare Opportunistic Yeast Pathogens: Diutina rugosa (syn. Candida rugosa) and Trichomonascus ciferrii (syn. Candida ciferrii).</title>
        <authorList>
            <person name="Mixao V."/>
            <person name="Saus E."/>
            <person name="Hansen A.P."/>
            <person name="Lass-Florl C."/>
            <person name="Gabaldon T."/>
        </authorList>
    </citation>
    <scope>NUCLEOTIDE SEQUENCE</scope>
    <source>
        <strain evidence="2">CBS 4856</strain>
    </source>
</reference>
<dbReference type="EMBL" id="SWFS01000553">
    <property type="protein sequence ID" value="KAA8897826.1"/>
    <property type="molecule type" value="Genomic_DNA"/>
</dbReference>